<dbReference type="EMBL" id="VSSQ01023063">
    <property type="protein sequence ID" value="MPM69765.1"/>
    <property type="molecule type" value="Genomic_DNA"/>
</dbReference>
<evidence type="ECO:0000313" key="2">
    <source>
        <dbReference type="EMBL" id="MPM69765.1"/>
    </source>
</evidence>
<sequence>MKHFSLFLLLWLAIAMPKISNAQFSMDDITFWVGSGSNSAALVIDFNDGSTPQCYAWGFRFDGNSVTAADMIAAVDSADNALGMVVMSGFVSDITYLSHAGIGGSPDYFATFTGDGDSTHWTMNLGGSELLSDSMWFGMSYTPWDTSFNPVYVPGLPVAASPVNGLTDIRVFNTLIYPNPVVNEFNVANAAEFDFMRIFDMNGKLIREFEFTGSVFSLSDIPAGFYYAELSKSTDIIHRELIIKE</sequence>
<feature type="domain" description="Secretion system C-terminal sorting" evidence="1">
    <location>
        <begin position="176"/>
        <end position="243"/>
    </location>
</feature>
<evidence type="ECO:0000259" key="1">
    <source>
        <dbReference type="Pfam" id="PF18962"/>
    </source>
</evidence>
<reference evidence="2" key="1">
    <citation type="submission" date="2019-08" db="EMBL/GenBank/DDBJ databases">
        <authorList>
            <person name="Kucharzyk K."/>
            <person name="Murdoch R.W."/>
            <person name="Higgins S."/>
            <person name="Loffler F."/>
        </authorList>
    </citation>
    <scope>NUCLEOTIDE SEQUENCE</scope>
</reference>
<proteinExistence type="predicted"/>
<dbReference type="Pfam" id="PF18962">
    <property type="entry name" value="Por_Secre_tail"/>
    <property type="match status" value="1"/>
</dbReference>
<dbReference type="InterPro" id="IPR026444">
    <property type="entry name" value="Secre_tail"/>
</dbReference>
<organism evidence="2">
    <name type="scientific">bioreactor metagenome</name>
    <dbReference type="NCBI Taxonomy" id="1076179"/>
    <lineage>
        <taxon>unclassified sequences</taxon>
        <taxon>metagenomes</taxon>
        <taxon>ecological metagenomes</taxon>
    </lineage>
</organism>
<name>A0A645BWZ0_9ZZZZ</name>
<comment type="caution">
    <text evidence="2">The sequence shown here is derived from an EMBL/GenBank/DDBJ whole genome shotgun (WGS) entry which is preliminary data.</text>
</comment>
<dbReference type="AlphaFoldDB" id="A0A645BWZ0"/>
<gene>
    <name evidence="2" type="ORF">SDC9_116713</name>
</gene>
<dbReference type="NCBIfam" id="TIGR04183">
    <property type="entry name" value="Por_Secre_tail"/>
    <property type="match status" value="1"/>
</dbReference>
<protein>
    <recommendedName>
        <fullName evidence="1">Secretion system C-terminal sorting domain-containing protein</fullName>
    </recommendedName>
</protein>
<accession>A0A645BWZ0</accession>